<dbReference type="Pfam" id="PF07987">
    <property type="entry name" value="DUF1775"/>
    <property type="match status" value="1"/>
</dbReference>
<evidence type="ECO:0000256" key="1">
    <source>
        <dbReference type="SAM" id="MobiDB-lite"/>
    </source>
</evidence>
<dbReference type="EMBL" id="LR215973">
    <property type="protein sequence ID" value="VFB00598.1"/>
    <property type="molecule type" value="Genomic_DNA"/>
</dbReference>
<feature type="transmembrane region" description="Helical" evidence="2">
    <location>
        <begin position="202"/>
        <end position="223"/>
    </location>
</feature>
<evidence type="ECO:0000256" key="2">
    <source>
        <dbReference type="SAM" id="Phobius"/>
    </source>
</evidence>
<dbReference type="RefSeq" id="WP_130918408.1">
    <property type="nucleotide sequence ID" value="NZ_LR215973.1"/>
</dbReference>
<evidence type="ECO:0000313" key="6">
    <source>
        <dbReference type="Proteomes" id="UP000290439"/>
    </source>
</evidence>
<feature type="region of interest" description="Disordered" evidence="1">
    <location>
        <begin position="140"/>
        <end position="198"/>
    </location>
</feature>
<dbReference type="Gene3D" id="2.60.40.2230">
    <property type="entry name" value="Uncharacterised protein YcnI-like PF07987, DUF1775"/>
    <property type="match status" value="1"/>
</dbReference>
<evidence type="ECO:0000256" key="3">
    <source>
        <dbReference type="SAM" id="SignalP"/>
    </source>
</evidence>
<gene>
    <name evidence="5" type="ORF">NCTC10797_04397</name>
</gene>
<keyword evidence="2" id="KW-1133">Transmembrane helix</keyword>
<feature type="compositionally biased region" description="Polar residues" evidence="1">
    <location>
        <begin position="175"/>
        <end position="185"/>
    </location>
</feature>
<proteinExistence type="predicted"/>
<dbReference type="InterPro" id="IPR012533">
    <property type="entry name" value="YcnI-copper_dom"/>
</dbReference>
<evidence type="ECO:0000259" key="4">
    <source>
        <dbReference type="Pfam" id="PF07987"/>
    </source>
</evidence>
<feature type="signal peptide" evidence="3">
    <location>
        <begin position="1"/>
        <end position="28"/>
    </location>
</feature>
<sequence length="228" mass="22844">MRTFISRAVCTAALGGGLLAVTAGVADAHVTVDAPGAKQGSMAVATFRVPTESETAATTAITVTVPNLSIAMTEPIPGWTAKVDRNDSSQVTAVTWTADPGNPGVGPGQFQRFAVALGPLPQQDSVSFPTKQTYSDGKVVDWNQPADQGHAGNPAPTLTLAAASGDEHGTHGVGSENTGTGSENHSAAAESDDSGTDTTARWLGGLGLAAGLLGLGLGVGSVIRGRQS</sequence>
<dbReference type="CDD" id="cd08545">
    <property type="entry name" value="YcnI_like"/>
    <property type="match status" value="1"/>
</dbReference>
<reference evidence="5 6" key="1">
    <citation type="submission" date="2019-02" db="EMBL/GenBank/DDBJ databases">
        <authorList>
            <consortium name="Pathogen Informatics"/>
        </authorList>
    </citation>
    <scope>NUCLEOTIDE SEQUENCE [LARGE SCALE GENOMIC DNA]</scope>
    <source>
        <strain evidence="5 6">3012STDY6756504</strain>
    </source>
</reference>
<keyword evidence="3" id="KW-0732">Signal</keyword>
<evidence type="ECO:0000313" key="5">
    <source>
        <dbReference type="EMBL" id="VFB00598.1"/>
    </source>
</evidence>
<feature type="domain" description="YncI copper-binding" evidence="4">
    <location>
        <begin position="29"/>
        <end position="160"/>
    </location>
</feature>
<protein>
    <submittedName>
        <fullName evidence="5">Uncharacterized protein conserved in bacteria</fullName>
    </submittedName>
</protein>
<dbReference type="InterPro" id="IPR038507">
    <property type="entry name" value="YcnI-like_sf"/>
</dbReference>
<organism evidence="5 6">
    <name type="scientific">Nocardia cyriacigeorgica</name>
    <dbReference type="NCBI Taxonomy" id="135487"/>
    <lineage>
        <taxon>Bacteria</taxon>
        <taxon>Bacillati</taxon>
        <taxon>Actinomycetota</taxon>
        <taxon>Actinomycetes</taxon>
        <taxon>Mycobacteriales</taxon>
        <taxon>Nocardiaceae</taxon>
        <taxon>Nocardia</taxon>
    </lineage>
</organism>
<dbReference type="Proteomes" id="UP000290439">
    <property type="component" value="Chromosome"/>
</dbReference>
<name>A0A4U8WDN2_9NOCA</name>
<feature type="chain" id="PRO_5020747463" evidence="3">
    <location>
        <begin position="29"/>
        <end position="228"/>
    </location>
</feature>
<accession>A0A4U8WDN2</accession>
<keyword evidence="2" id="KW-0472">Membrane</keyword>
<dbReference type="AlphaFoldDB" id="A0A4U8WDN2"/>
<keyword evidence="2" id="KW-0812">Transmembrane</keyword>